<evidence type="ECO:0000313" key="1">
    <source>
        <dbReference type="EMBL" id="MBP2292354.1"/>
    </source>
</evidence>
<dbReference type="EMBL" id="JAGINP010000006">
    <property type="protein sequence ID" value="MBP2292354.1"/>
    <property type="molecule type" value="Genomic_DNA"/>
</dbReference>
<evidence type="ECO:0000313" key="2">
    <source>
        <dbReference type="Proteomes" id="UP000781958"/>
    </source>
</evidence>
<keyword evidence="2" id="KW-1185">Reference proteome</keyword>
<dbReference type="Proteomes" id="UP000781958">
    <property type="component" value="Unassembled WGS sequence"/>
</dbReference>
<comment type="caution">
    <text evidence="1">The sequence shown here is derived from an EMBL/GenBank/DDBJ whole genome shotgun (WGS) entry which is preliminary data.</text>
</comment>
<gene>
    <name evidence="1" type="ORF">J2851_002124</name>
</gene>
<protein>
    <submittedName>
        <fullName evidence="1">Uncharacterized protein</fullName>
    </submittedName>
</protein>
<organism evidence="1 2">
    <name type="scientific">Azospirillum rugosum</name>
    <dbReference type="NCBI Taxonomy" id="416170"/>
    <lineage>
        <taxon>Bacteria</taxon>
        <taxon>Pseudomonadati</taxon>
        <taxon>Pseudomonadota</taxon>
        <taxon>Alphaproteobacteria</taxon>
        <taxon>Rhodospirillales</taxon>
        <taxon>Azospirillaceae</taxon>
        <taxon>Azospirillum</taxon>
    </lineage>
</organism>
<proteinExistence type="predicted"/>
<reference evidence="1 2" key="1">
    <citation type="submission" date="2021-03" db="EMBL/GenBank/DDBJ databases">
        <title>Genomic Encyclopedia of Type Strains, Phase III (KMG-III): the genomes of soil and plant-associated and newly described type strains.</title>
        <authorList>
            <person name="Whitman W."/>
        </authorList>
    </citation>
    <scope>NUCLEOTIDE SEQUENCE [LARGE SCALE GENOMIC DNA]</scope>
    <source>
        <strain evidence="1 2">IMMIB AFH-6</strain>
    </source>
</reference>
<name>A0ABS4SJE8_9PROT</name>
<accession>A0ABS4SJE8</accession>
<sequence>MIALPHPLSMLAPRATAALDAWSVRGKDHCGEWIKRTGI</sequence>